<gene>
    <name evidence="7" type="primary">rplI</name>
    <name evidence="9" type="ORF">SAMN02745216_01331</name>
</gene>
<reference evidence="10" key="1">
    <citation type="submission" date="2016-11" db="EMBL/GenBank/DDBJ databases">
        <authorList>
            <person name="Varghese N."/>
            <person name="Submissions S."/>
        </authorList>
    </citation>
    <scope>NUCLEOTIDE SEQUENCE [LARGE SCALE GENOMIC DNA]</scope>
    <source>
        <strain evidence="10">DSM 16219</strain>
    </source>
</reference>
<dbReference type="Pfam" id="PF03948">
    <property type="entry name" value="Ribosomal_L9_C"/>
    <property type="match status" value="1"/>
</dbReference>
<keyword evidence="5 7" id="KW-0687">Ribonucleoprotein</keyword>
<evidence type="ECO:0000313" key="10">
    <source>
        <dbReference type="Proteomes" id="UP000183994"/>
    </source>
</evidence>
<evidence type="ECO:0000256" key="1">
    <source>
        <dbReference type="ARBA" id="ARBA00010605"/>
    </source>
</evidence>
<dbReference type="InterPro" id="IPR020070">
    <property type="entry name" value="Ribosomal_bL9_N"/>
</dbReference>
<dbReference type="NCBIfam" id="TIGR00158">
    <property type="entry name" value="L9"/>
    <property type="match status" value="1"/>
</dbReference>
<comment type="similarity">
    <text evidence="1 7">Belongs to the bacterial ribosomal protein bL9 family.</text>
</comment>
<feature type="domain" description="Ribosomal protein L9" evidence="8">
    <location>
        <begin position="13"/>
        <end position="40"/>
    </location>
</feature>
<evidence type="ECO:0000256" key="2">
    <source>
        <dbReference type="ARBA" id="ARBA00022730"/>
    </source>
</evidence>
<dbReference type="InterPro" id="IPR036791">
    <property type="entry name" value="Ribosomal_bL9_C_sf"/>
</dbReference>
<organism evidence="9 10">
    <name type="scientific">Desulfatibacillum alkenivorans DSM 16219</name>
    <dbReference type="NCBI Taxonomy" id="1121393"/>
    <lineage>
        <taxon>Bacteria</taxon>
        <taxon>Pseudomonadati</taxon>
        <taxon>Thermodesulfobacteriota</taxon>
        <taxon>Desulfobacteria</taxon>
        <taxon>Desulfobacterales</taxon>
        <taxon>Desulfatibacillaceae</taxon>
        <taxon>Desulfatibacillum</taxon>
    </lineage>
</organism>
<dbReference type="GO" id="GO:0005840">
    <property type="term" value="C:ribosome"/>
    <property type="evidence" value="ECO:0007669"/>
    <property type="project" value="UniProtKB-KW"/>
</dbReference>
<dbReference type="OrthoDB" id="9788336at2"/>
<dbReference type="Gene3D" id="3.40.5.10">
    <property type="entry name" value="Ribosomal protein L9, N-terminal domain"/>
    <property type="match status" value="1"/>
</dbReference>
<evidence type="ECO:0000259" key="8">
    <source>
        <dbReference type="PROSITE" id="PS00651"/>
    </source>
</evidence>
<protein>
    <recommendedName>
        <fullName evidence="6 7">Large ribosomal subunit protein bL9</fullName>
    </recommendedName>
</protein>
<keyword evidence="10" id="KW-1185">Reference proteome</keyword>
<evidence type="ECO:0000256" key="6">
    <source>
        <dbReference type="ARBA" id="ARBA00035292"/>
    </source>
</evidence>
<dbReference type="PANTHER" id="PTHR21368">
    <property type="entry name" value="50S RIBOSOMAL PROTEIN L9"/>
    <property type="match status" value="1"/>
</dbReference>
<dbReference type="GO" id="GO:0003735">
    <property type="term" value="F:structural constituent of ribosome"/>
    <property type="evidence" value="ECO:0007669"/>
    <property type="project" value="InterPro"/>
</dbReference>
<keyword evidence="2 7" id="KW-0699">rRNA-binding</keyword>
<dbReference type="InterPro" id="IPR000244">
    <property type="entry name" value="Ribosomal_bL9"/>
</dbReference>
<proteinExistence type="inferred from homology"/>
<dbReference type="STRING" id="1121393.SAMN02745216_01331"/>
<evidence type="ECO:0000256" key="5">
    <source>
        <dbReference type="ARBA" id="ARBA00023274"/>
    </source>
</evidence>
<evidence type="ECO:0000256" key="3">
    <source>
        <dbReference type="ARBA" id="ARBA00022884"/>
    </source>
</evidence>
<dbReference type="Proteomes" id="UP000183994">
    <property type="component" value="Unassembled WGS sequence"/>
</dbReference>
<dbReference type="AlphaFoldDB" id="A0A1M6HV17"/>
<accession>A0A1M6HV17</accession>
<dbReference type="InterPro" id="IPR020594">
    <property type="entry name" value="Ribosomal_bL9_bac/chp"/>
</dbReference>
<dbReference type="Gene3D" id="3.10.430.100">
    <property type="entry name" value="Ribosomal protein L9, C-terminal domain"/>
    <property type="match status" value="1"/>
</dbReference>
<dbReference type="Pfam" id="PF01281">
    <property type="entry name" value="Ribosomal_L9_N"/>
    <property type="match status" value="1"/>
</dbReference>
<keyword evidence="4 7" id="KW-0689">Ribosomal protein</keyword>
<dbReference type="GO" id="GO:1990904">
    <property type="term" value="C:ribonucleoprotein complex"/>
    <property type="evidence" value="ECO:0007669"/>
    <property type="project" value="UniProtKB-KW"/>
</dbReference>
<comment type="function">
    <text evidence="7">Binds to the 23S rRNA.</text>
</comment>
<sequence length="148" mass="16343">MKVILTENIDSLGLIGSEVAVADGYARNFLLPKKKAVLATEANRKVVELKRVKWEAKIAKEKALAEEMAKRIEGVKVTLKAKVSEEDRLYGSIKVKDIQDALAEKGVEVEKNMILLAESIKTLGTFEVPVRVFAGIKPEIIVEVVPED</sequence>
<dbReference type="PROSITE" id="PS00651">
    <property type="entry name" value="RIBOSOMAL_L9"/>
    <property type="match status" value="1"/>
</dbReference>
<dbReference type="InterPro" id="IPR020069">
    <property type="entry name" value="Ribosomal_bL9_C"/>
</dbReference>
<dbReference type="EMBL" id="FQZU01000005">
    <property type="protein sequence ID" value="SHJ26066.1"/>
    <property type="molecule type" value="Genomic_DNA"/>
</dbReference>
<evidence type="ECO:0000256" key="4">
    <source>
        <dbReference type="ARBA" id="ARBA00022980"/>
    </source>
</evidence>
<dbReference type="SUPFAM" id="SSF55653">
    <property type="entry name" value="Ribosomal protein L9 C-domain"/>
    <property type="match status" value="1"/>
</dbReference>
<dbReference type="GO" id="GO:0006412">
    <property type="term" value="P:translation"/>
    <property type="evidence" value="ECO:0007669"/>
    <property type="project" value="UniProtKB-UniRule"/>
</dbReference>
<keyword evidence="3 7" id="KW-0694">RNA-binding</keyword>
<evidence type="ECO:0000313" key="9">
    <source>
        <dbReference type="EMBL" id="SHJ26066.1"/>
    </source>
</evidence>
<name>A0A1M6HV17_9BACT</name>
<evidence type="ECO:0000256" key="7">
    <source>
        <dbReference type="HAMAP-Rule" id="MF_00503"/>
    </source>
</evidence>
<dbReference type="InterPro" id="IPR009027">
    <property type="entry name" value="Ribosomal_bL9/RNase_H1_N"/>
</dbReference>
<dbReference type="SUPFAM" id="SSF55658">
    <property type="entry name" value="L9 N-domain-like"/>
    <property type="match status" value="1"/>
</dbReference>
<dbReference type="RefSeq" id="WP_073474222.1">
    <property type="nucleotide sequence ID" value="NZ_FQZU01000005.1"/>
</dbReference>
<dbReference type="GO" id="GO:0019843">
    <property type="term" value="F:rRNA binding"/>
    <property type="evidence" value="ECO:0007669"/>
    <property type="project" value="UniProtKB-UniRule"/>
</dbReference>
<dbReference type="HAMAP" id="MF_00503">
    <property type="entry name" value="Ribosomal_bL9"/>
    <property type="match status" value="1"/>
</dbReference>
<dbReference type="InterPro" id="IPR036935">
    <property type="entry name" value="Ribosomal_bL9_N_sf"/>
</dbReference>